<dbReference type="InterPro" id="IPR051198">
    <property type="entry name" value="BchE-like"/>
</dbReference>
<dbReference type="InterPro" id="IPR058240">
    <property type="entry name" value="rSAM_sf"/>
</dbReference>
<dbReference type="InterPro" id="IPR006158">
    <property type="entry name" value="Cobalamin-bd"/>
</dbReference>
<dbReference type="PROSITE" id="PS51332">
    <property type="entry name" value="B12_BINDING"/>
    <property type="match status" value="1"/>
</dbReference>
<evidence type="ECO:0000259" key="7">
    <source>
        <dbReference type="PROSITE" id="PS51918"/>
    </source>
</evidence>
<evidence type="ECO:0000256" key="3">
    <source>
        <dbReference type="ARBA" id="ARBA00022723"/>
    </source>
</evidence>
<dbReference type="InterPro" id="IPR007197">
    <property type="entry name" value="rSAM"/>
</dbReference>
<evidence type="ECO:0000313" key="8">
    <source>
        <dbReference type="EMBL" id="HGW92078.1"/>
    </source>
</evidence>
<dbReference type="InterPro" id="IPR036724">
    <property type="entry name" value="Cobalamin-bd_sf"/>
</dbReference>
<dbReference type="GO" id="GO:0003824">
    <property type="term" value="F:catalytic activity"/>
    <property type="evidence" value="ECO:0007669"/>
    <property type="project" value="InterPro"/>
</dbReference>
<dbReference type="AlphaFoldDB" id="A0A7C4UGP5"/>
<evidence type="ECO:0000256" key="4">
    <source>
        <dbReference type="ARBA" id="ARBA00023004"/>
    </source>
</evidence>
<dbReference type="SUPFAM" id="SSF52242">
    <property type="entry name" value="Cobalamin (vitamin B12)-binding domain"/>
    <property type="match status" value="1"/>
</dbReference>
<evidence type="ECO:0000256" key="2">
    <source>
        <dbReference type="ARBA" id="ARBA00022691"/>
    </source>
</evidence>
<dbReference type="GO" id="GO:0051536">
    <property type="term" value="F:iron-sulfur cluster binding"/>
    <property type="evidence" value="ECO:0007669"/>
    <property type="project" value="UniProtKB-KW"/>
</dbReference>
<proteinExistence type="predicted"/>
<keyword evidence="5" id="KW-0411">Iron-sulfur</keyword>
<dbReference type="SUPFAM" id="SSF102114">
    <property type="entry name" value="Radical SAM enzymes"/>
    <property type="match status" value="1"/>
</dbReference>
<dbReference type="Gene3D" id="3.40.50.280">
    <property type="entry name" value="Cobalamin-binding domain"/>
    <property type="match status" value="1"/>
</dbReference>
<dbReference type="Pfam" id="PF04055">
    <property type="entry name" value="Radical_SAM"/>
    <property type="match status" value="1"/>
</dbReference>
<dbReference type="PANTHER" id="PTHR43409">
    <property type="entry name" value="ANAEROBIC MAGNESIUM-PROTOPORPHYRIN IX MONOMETHYL ESTER CYCLASE-RELATED"/>
    <property type="match status" value="1"/>
</dbReference>
<dbReference type="GO" id="GO:0031419">
    <property type="term" value="F:cobalamin binding"/>
    <property type="evidence" value="ECO:0007669"/>
    <property type="project" value="InterPro"/>
</dbReference>
<evidence type="ECO:0000256" key="5">
    <source>
        <dbReference type="ARBA" id="ARBA00023014"/>
    </source>
</evidence>
<protein>
    <submittedName>
        <fullName evidence="8">Radical SAM protein</fullName>
    </submittedName>
</protein>
<dbReference type="SMART" id="SM00729">
    <property type="entry name" value="Elp3"/>
    <property type="match status" value="1"/>
</dbReference>
<dbReference type="CDD" id="cd02065">
    <property type="entry name" value="B12-binding_like"/>
    <property type="match status" value="1"/>
</dbReference>
<dbReference type="PANTHER" id="PTHR43409:SF15">
    <property type="entry name" value="PUTATIVE-RELATED"/>
    <property type="match status" value="1"/>
</dbReference>
<comment type="cofactor">
    <cofactor evidence="1">
        <name>[4Fe-4S] cluster</name>
        <dbReference type="ChEBI" id="CHEBI:49883"/>
    </cofactor>
</comment>
<comment type="caution">
    <text evidence="8">The sequence shown here is derived from an EMBL/GenBank/DDBJ whole genome shotgun (WGS) entry which is preliminary data.</text>
</comment>
<dbReference type="SFLD" id="SFLDG01082">
    <property type="entry name" value="B12-binding_domain_containing"/>
    <property type="match status" value="1"/>
</dbReference>
<keyword evidence="3" id="KW-0479">Metal-binding</keyword>
<gene>
    <name evidence="8" type="ORF">ENV67_06025</name>
</gene>
<dbReference type="Pfam" id="PF02310">
    <property type="entry name" value="B12-binding"/>
    <property type="match status" value="1"/>
</dbReference>
<feature type="domain" description="B12-binding" evidence="6">
    <location>
        <begin position="7"/>
        <end position="179"/>
    </location>
</feature>
<dbReference type="GO" id="GO:0046872">
    <property type="term" value="F:metal ion binding"/>
    <property type="evidence" value="ECO:0007669"/>
    <property type="project" value="UniProtKB-KW"/>
</dbReference>
<feature type="domain" description="Radical SAM core" evidence="7">
    <location>
        <begin position="186"/>
        <end position="409"/>
    </location>
</feature>
<organism evidence="8">
    <name type="scientific">candidate division WOR-3 bacterium</name>
    <dbReference type="NCBI Taxonomy" id="2052148"/>
    <lineage>
        <taxon>Bacteria</taxon>
        <taxon>Bacteria division WOR-3</taxon>
    </lineage>
</organism>
<accession>A0A7C4UGP5</accession>
<name>A0A7C4UGP5_UNCW3</name>
<dbReference type="InterPro" id="IPR023404">
    <property type="entry name" value="rSAM_horseshoe"/>
</dbReference>
<keyword evidence="2" id="KW-0949">S-adenosyl-L-methionine</keyword>
<evidence type="ECO:0000259" key="6">
    <source>
        <dbReference type="PROSITE" id="PS51332"/>
    </source>
</evidence>
<dbReference type="GO" id="GO:0005829">
    <property type="term" value="C:cytosol"/>
    <property type="evidence" value="ECO:0007669"/>
    <property type="project" value="TreeGrafter"/>
</dbReference>
<dbReference type="CDD" id="cd01335">
    <property type="entry name" value="Radical_SAM"/>
    <property type="match status" value="1"/>
</dbReference>
<dbReference type="Gene3D" id="3.80.30.20">
    <property type="entry name" value="tm_1862 like domain"/>
    <property type="match status" value="1"/>
</dbReference>
<reference evidence="8" key="1">
    <citation type="journal article" date="2020" name="mSystems">
        <title>Genome- and Community-Level Interaction Insights into Carbon Utilization and Element Cycling Functions of Hydrothermarchaeota in Hydrothermal Sediment.</title>
        <authorList>
            <person name="Zhou Z."/>
            <person name="Liu Y."/>
            <person name="Xu W."/>
            <person name="Pan J."/>
            <person name="Luo Z.H."/>
            <person name="Li M."/>
        </authorList>
    </citation>
    <scope>NUCLEOTIDE SEQUENCE [LARGE SCALE GENOMIC DNA]</scope>
    <source>
        <strain evidence="8">SpSt-780</strain>
    </source>
</reference>
<dbReference type="InterPro" id="IPR006638">
    <property type="entry name" value="Elp3/MiaA/NifB-like_rSAM"/>
</dbReference>
<dbReference type="EMBL" id="DTHG01000077">
    <property type="protein sequence ID" value="HGW92078.1"/>
    <property type="molecule type" value="Genomic_DNA"/>
</dbReference>
<dbReference type="SFLD" id="SFLDS00029">
    <property type="entry name" value="Radical_SAM"/>
    <property type="match status" value="1"/>
</dbReference>
<dbReference type="PROSITE" id="PS51918">
    <property type="entry name" value="RADICAL_SAM"/>
    <property type="match status" value="1"/>
</dbReference>
<sequence length="426" mass="50165">MRILLINPPIYDFSAYDYWIKPLGLLYISSILKENNIEVGLIDAMNRFDEYFKNVKSDEYGRGKFPFKKMNKPDVLKKIPLYFKRYGLPSEIIKERIIEFKPDFVFVTTTMTYWYLGAKEILELVKSIDKKIPVFLGGIYPTLLFEHAISLGFDDVFRNNELKRVGDIIGIKIPNNFKDFPPPDYSFYRILKYVAITTSLGCPFRCSYCASYKITPDFQFKEPEIVYDEIRYFYEKGIRDFVIYDDALLFPQDRFISLFKKVGDNLKDIRIHTPNGLHARFIDTEIAEIMKKANFIQPRISLETINREKQLRTGGKIFTDEFEEAVNRLIKTGYKSSDIIAYIIFGLPDDTIDECQKTMDYLHSLKVTIYLSEFSPIPASDYYDVEDPLLSNNTIYLHYKNRGKELQFLKDYKNKLNRILKFQGYQ</sequence>
<evidence type="ECO:0000256" key="1">
    <source>
        <dbReference type="ARBA" id="ARBA00001966"/>
    </source>
</evidence>
<keyword evidence="4" id="KW-0408">Iron</keyword>